<evidence type="ECO:0000313" key="2">
    <source>
        <dbReference type="Proteomes" id="UP001556709"/>
    </source>
</evidence>
<keyword evidence="2" id="KW-1185">Reference proteome</keyword>
<dbReference type="Proteomes" id="UP001556709">
    <property type="component" value="Unassembled WGS sequence"/>
</dbReference>
<dbReference type="NCBIfam" id="TIGR04176">
    <property type="entry name" value="MarR_EPS"/>
    <property type="match status" value="1"/>
</dbReference>
<dbReference type="InterPro" id="IPR036388">
    <property type="entry name" value="WH-like_DNA-bd_sf"/>
</dbReference>
<reference evidence="1 2" key="1">
    <citation type="submission" date="2024-02" db="EMBL/GenBank/DDBJ databases">
        <title>New especies of Spiribacter isolated from saline water.</title>
        <authorList>
            <person name="Leon M.J."/>
            <person name="De La Haba R."/>
            <person name="Sanchez-Porro C."/>
            <person name="Ventosa A."/>
        </authorList>
    </citation>
    <scope>NUCLEOTIDE SEQUENCE [LARGE SCALE GENOMIC DNA]</scope>
    <source>
        <strain evidence="2">ag22IC6-390</strain>
    </source>
</reference>
<protein>
    <submittedName>
        <fullName evidence="1">MarR family EPS-associated transcriptional regulator</fullName>
    </submittedName>
</protein>
<dbReference type="InterPro" id="IPR026433">
    <property type="entry name" value="MarR_EPS"/>
</dbReference>
<name>A0ABV3TF34_9GAMM</name>
<accession>A0ABV3TF34</accession>
<comment type="caution">
    <text evidence="1">The sequence shown here is derived from an EMBL/GenBank/DDBJ whole genome shotgun (WGS) entry which is preliminary data.</text>
</comment>
<dbReference type="Gene3D" id="1.10.10.10">
    <property type="entry name" value="Winged helix-like DNA-binding domain superfamily/Winged helix DNA-binding domain"/>
    <property type="match status" value="1"/>
</dbReference>
<sequence length="121" mass="13684">MPTPTNTPALDEALALRALEALEQDPRLSQRALSRELGVSLGKTNYCLRALIDKGLIKLQNFQQNPQKLKYAYLLTPEGIEEKTRMTLAFLRRKEAEYQALQAEIAELRERVGKNAEGQSQ</sequence>
<dbReference type="InterPro" id="IPR036390">
    <property type="entry name" value="WH_DNA-bd_sf"/>
</dbReference>
<dbReference type="RefSeq" id="WP_367959313.1">
    <property type="nucleotide sequence ID" value="NZ_JBAKFH010000001.1"/>
</dbReference>
<dbReference type="Pfam" id="PF13412">
    <property type="entry name" value="HTH_24"/>
    <property type="match status" value="1"/>
</dbReference>
<dbReference type="EMBL" id="JBAKFM010000003">
    <property type="protein sequence ID" value="MEX0469381.1"/>
    <property type="molecule type" value="Genomic_DNA"/>
</dbReference>
<proteinExistence type="predicted"/>
<evidence type="ECO:0000313" key="1">
    <source>
        <dbReference type="EMBL" id="MEX0469381.1"/>
    </source>
</evidence>
<gene>
    <name evidence="1" type="ORF">V6X73_06560</name>
</gene>
<organism evidence="1 2">
    <name type="scientific">Spiribacter pallidus</name>
    <dbReference type="NCBI Taxonomy" id="1987936"/>
    <lineage>
        <taxon>Bacteria</taxon>
        <taxon>Pseudomonadati</taxon>
        <taxon>Pseudomonadota</taxon>
        <taxon>Gammaproteobacteria</taxon>
        <taxon>Chromatiales</taxon>
        <taxon>Ectothiorhodospiraceae</taxon>
        <taxon>Spiribacter</taxon>
    </lineage>
</organism>
<dbReference type="SUPFAM" id="SSF46785">
    <property type="entry name" value="Winged helix' DNA-binding domain"/>
    <property type="match status" value="1"/>
</dbReference>